<keyword evidence="3" id="KW-1185">Reference proteome</keyword>
<evidence type="ECO:0000256" key="1">
    <source>
        <dbReference type="SAM" id="MobiDB-lite"/>
    </source>
</evidence>
<organism evidence="2 3">
    <name type="scientific">Amycolatopsis halotolerans</name>
    <dbReference type="NCBI Taxonomy" id="330083"/>
    <lineage>
        <taxon>Bacteria</taxon>
        <taxon>Bacillati</taxon>
        <taxon>Actinomycetota</taxon>
        <taxon>Actinomycetes</taxon>
        <taxon>Pseudonocardiales</taxon>
        <taxon>Pseudonocardiaceae</taxon>
        <taxon>Amycolatopsis</taxon>
    </lineage>
</organism>
<dbReference type="Proteomes" id="UP001595764">
    <property type="component" value="Unassembled WGS sequence"/>
</dbReference>
<feature type="compositionally biased region" description="Basic and acidic residues" evidence="1">
    <location>
        <begin position="35"/>
        <end position="46"/>
    </location>
</feature>
<sequence length="46" mass="4521">MSGEQAVATPIFDGVVAEAGLDWSEEDVPAGGKGGTDEAKKAGSGK</sequence>
<evidence type="ECO:0000313" key="3">
    <source>
        <dbReference type="Proteomes" id="UP001595764"/>
    </source>
</evidence>
<reference evidence="3" key="1">
    <citation type="journal article" date="2019" name="Int. J. Syst. Evol. Microbiol.">
        <title>The Global Catalogue of Microorganisms (GCM) 10K type strain sequencing project: providing services to taxonomists for standard genome sequencing and annotation.</title>
        <authorList>
            <consortium name="The Broad Institute Genomics Platform"/>
            <consortium name="The Broad Institute Genome Sequencing Center for Infectious Disease"/>
            <person name="Wu L."/>
            <person name="Ma J."/>
        </authorList>
    </citation>
    <scope>NUCLEOTIDE SEQUENCE [LARGE SCALE GENOMIC DNA]</scope>
    <source>
        <strain evidence="3">CGMCC 4.7682</strain>
    </source>
</reference>
<proteinExistence type="predicted"/>
<accession>A0ABV7Q7Y1</accession>
<comment type="caution">
    <text evidence="2">The sequence shown here is derived from an EMBL/GenBank/DDBJ whole genome shotgun (WGS) entry which is preliminary data.</text>
</comment>
<feature type="region of interest" description="Disordered" evidence="1">
    <location>
        <begin position="20"/>
        <end position="46"/>
    </location>
</feature>
<name>A0ABV7Q7Y1_9PSEU</name>
<protein>
    <submittedName>
        <fullName evidence="2">Uncharacterized protein</fullName>
    </submittedName>
</protein>
<dbReference type="EMBL" id="JBHRWI010000004">
    <property type="protein sequence ID" value="MFC3509246.1"/>
    <property type="molecule type" value="Genomic_DNA"/>
</dbReference>
<gene>
    <name evidence="2" type="ORF">ACFORO_03650</name>
</gene>
<evidence type="ECO:0000313" key="2">
    <source>
        <dbReference type="EMBL" id="MFC3509246.1"/>
    </source>
</evidence>
<dbReference type="RefSeq" id="WP_344266769.1">
    <property type="nucleotide sequence ID" value="NZ_JBHMAY010000012.1"/>
</dbReference>